<dbReference type="EMBL" id="GL833148">
    <property type="protein sequence ID" value="EGB04670.1"/>
    <property type="molecule type" value="Genomic_DNA"/>
</dbReference>
<gene>
    <name evidence="1" type="ORF">AURANDRAFT_67006</name>
</gene>
<proteinExistence type="predicted"/>
<keyword evidence="2" id="KW-1185">Reference proteome</keyword>
<protein>
    <submittedName>
        <fullName evidence="1">Uncharacterized protein</fullName>
    </submittedName>
</protein>
<dbReference type="InParanoid" id="F0YJK7"/>
<dbReference type="RefSeq" id="XP_009040584.1">
    <property type="nucleotide sequence ID" value="XM_009042336.1"/>
</dbReference>
<name>F0YJK7_AURAN</name>
<dbReference type="KEGG" id="aaf:AURANDRAFT_67006"/>
<organism evidence="2">
    <name type="scientific">Aureococcus anophagefferens</name>
    <name type="common">Harmful bloom alga</name>
    <dbReference type="NCBI Taxonomy" id="44056"/>
    <lineage>
        <taxon>Eukaryota</taxon>
        <taxon>Sar</taxon>
        <taxon>Stramenopiles</taxon>
        <taxon>Ochrophyta</taxon>
        <taxon>Pelagophyceae</taxon>
        <taxon>Pelagomonadales</taxon>
        <taxon>Pelagomonadaceae</taxon>
        <taxon>Aureococcus</taxon>
    </lineage>
</organism>
<dbReference type="AlphaFoldDB" id="F0YJK7"/>
<dbReference type="GeneID" id="20226036"/>
<accession>F0YJK7</accession>
<evidence type="ECO:0000313" key="2">
    <source>
        <dbReference type="Proteomes" id="UP000002729"/>
    </source>
</evidence>
<sequence>MEIQLDMLTYDISNGHCLLRFILSIRTILDCLKNRIATYNLAARKAVLYDSIPGPPKFSVRGGIELGSPFEISSALYNTLSSFVTAGLKWFYRMVQEDHQWTYSLHD</sequence>
<dbReference type="Proteomes" id="UP000002729">
    <property type="component" value="Unassembled WGS sequence"/>
</dbReference>
<evidence type="ECO:0000313" key="1">
    <source>
        <dbReference type="EMBL" id="EGB04670.1"/>
    </source>
</evidence>
<reference evidence="1 2" key="1">
    <citation type="journal article" date="2011" name="Proc. Natl. Acad. Sci. U.S.A.">
        <title>Niche of harmful alga Aureococcus anophagefferens revealed through ecogenomics.</title>
        <authorList>
            <person name="Gobler C.J."/>
            <person name="Berry D.L."/>
            <person name="Dyhrman S.T."/>
            <person name="Wilhelm S.W."/>
            <person name="Salamov A."/>
            <person name="Lobanov A.V."/>
            <person name="Zhang Y."/>
            <person name="Collier J.L."/>
            <person name="Wurch L.L."/>
            <person name="Kustka A.B."/>
            <person name="Dill B.D."/>
            <person name="Shah M."/>
            <person name="VerBerkmoes N.C."/>
            <person name="Kuo A."/>
            <person name="Terry A."/>
            <person name="Pangilinan J."/>
            <person name="Lindquist E.A."/>
            <person name="Lucas S."/>
            <person name="Paulsen I.T."/>
            <person name="Hattenrath-Lehmann T.K."/>
            <person name="Talmage S.C."/>
            <person name="Walker E.A."/>
            <person name="Koch F."/>
            <person name="Burson A.M."/>
            <person name="Marcoval M.A."/>
            <person name="Tang Y.Z."/>
            <person name="Lecleir G.R."/>
            <person name="Coyne K.J."/>
            <person name="Berg G.M."/>
            <person name="Bertrand E.M."/>
            <person name="Saito M.A."/>
            <person name="Gladyshev V.N."/>
            <person name="Grigoriev I.V."/>
        </authorList>
    </citation>
    <scope>NUCLEOTIDE SEQUENCE [LARGE SCALE GENOMIC DNA]</scope>
    <source>
        <strain evidence="2">CCMP 1984</strain>
    </source>
</reference>